<dbReference type="AlphaFoldDB" id="A0A518CNE5"/>
<dbReference type="EMBL" id="CP036281">
    <property type="protein sequence ID" value="QDU80739.1"/>
    <property type="molecule type" value="Genomic_DNA"/>
</dbReference>
<dbReference type="Proteomes" id="UP000317178">
    <property type="component" value="Chromosome"/>
</dbReference>
<dbReference type="OrthoDB" id="246044at2"/>
<evidence type="ECO:0000259" key="2">
    <source>
        <dbReference type="PROSITE" id="PS50234"/>
    </source>
</evidence>
<accession>A0A518CNE5</accession>
<evidence type="ECO:0000313" key="4">
    <source>
        <dbReference type="Proteomes" id="UP000317178"/>
    </source>
</evidence>
<keyword evidence="1" id="KW-0732">Signal</keyword>
<dbReference type="InterPro" id="IPR002035">
    <property type="entry name" value="VWF_A"/>
</dbReference>
<gene>
    <name evidence="3" type="ORF">Pla110_24720</name>
</gene>
<dbReference type="SUPFAM" id="SSF53300">
    <property type="entry name" value="vWA-like"/>
    <property type="match status" value="1"/>
</dbReference>
<organism evidence="3 4">
    <name type="scientific">Polystyrenella longa</name>
    <dbReference type="NCBI Taxonomy" id="2528007"/>
    <lineage>
        <taxon>Bacteria</taxon>
        <taxon>Pseudomonadati</taxon>
        <taxon>Planctomycetota</taxon>
        <taxon>Planctomycetia</taxon>
        <taxon>Planctomycetales</taxon>
        <taxon>Planctomycetaceae</taxon>
        <taxon>Polystyrenella</taxon>
    </lineage>
</organism>
<evidence type="ECO:0000313" key="3">
    <source>
        <dbReference type="EMBL" id="QDU80739.1"/>
    </source>
</evidence>
<dbReference type="PROSITE" id="PS50234">
    <property type="entry name" value="VWFA"/>
    <property type="match status" value="1"/>
</dbReference>
<dbReference type="InterPro" id="IPR036465">
    <property type="entry name" value="vWFA_dom_sf"/>
</dbReference>
<dbReference type="KEGG" id="plon:Pla110_24720"/>
<keyword evidence="4" id="KW-1185">Reference proteome</keyword>
<proteinExistence type="predicted"/>
<dbReference type="CDD" id="cd00198">
    <property type="entry name" value="vWFA"/>
    <property type="match status" value="1"/>
</dbReference>
<feature type="domain" description="VWFA" evidence="2">
    <location>
        <begin position="296"/>
        <end position="479"/>
    </location>
</feature>
<dbReference type="PROSITE" id="PS51257">
    <property type="entry name" value="PROKAR_LIPOPROTEIN"/>
    <property type="match status" value="1"/>
</dbReference>
<protein>
    <recommendedName>
        <fullName evidence="2">VWFA domain-containing protein</fullName>
    </recommendedName>
</protein>
<sequence length="479" mass="52601" precursor="true">MLLRRILSRSIVSTLLLLTGCATESIAPNPTEEIFLGLPMGVPIELGHSIRTNLLSTMESAPVGTPMTFFLTENQESLGSITIPAGSPAYRKRLIKEQLTKVFERLDPELSGGSKEIDLISIPATIRKFRKSKLKPRVILIGSPLIKDREQGLSLSATQMPCEGSVTNPETSYGKMETFPEDTTISWLTTRADYGNGPNHRAQVEHFLRYLIQEKQAQFLRISSDAEAVFNNPQSQWDDSVTPLDECTGLKKVDQDQAKTVLFDEDGETEIVEIKPDLTIKVRQPELEFLEESSGRVLFLPDTSASVAFDAQGNSQPEVFEKIKADVCQKIDQMPFEEFAICGFGGQEDLSPRLSKYPSSIISNLHWAQATRENRDQAIEFVKELKAGGGTPTLAALQEAVSLNGPMTCLLYSDGIPTLGEGGQGAVLKLGQTLTVQKIKVHCVGVGGLSVHNEDFDWSGGEFLTRLAQSTSGEYFALE</sequence>
<evidence type="ECO:0000256" key="1">
    <source>
        <dbReference type="SAM" id="SignalP"/>
    </source>
</evidence>
<feature type="signal peptide" evidence="1">
    <location>
        <begin position="1"/>
        <end position="27"/>
    </location>
</feature>
<feature type="chain" id="PRO_5021906139" description="VWFA domain-containing protein" evidence="1">
    <location>
        <begin position="28"/>
        <end position="479"/>
    </location>
</feature>
<dbReference type="RefSeq" id="WP_144995984.1">
    <property type="nucleotide sequence ID" value="NZ_CP036281.1"/>
</dbReference>
<name>A0A518CNE5_9PLAN</name>
<reference evidence="3 4" key="1">
    <citation type="submission" date="2019-02" db="EMBL/GenBank/DDBJ databases">
        <title>Deep-cultivation of Planctomycetes and their phenomic and genomic characterization uncovers novel biology.</title>
        <authorList>
            <person name="Wiegand S."/>
            <person name="Jogler M."/>
            <person name="Boedeker C."/>
            <person name="Pinto D."/>
            <person name="Vollmers J."/>
            <person name="Rivas-Marin E."/>
            <person name="Kohn T."/>
            <person name="Peeters S.H."/>
            <person name="Heuer A."/>
            <person name="Rast P."/>
            <person name="Oberbeckmann S."/>
            <person name="Bunk B."/>
            <person name="Jeske O."/>
            <person name="Meyerdierks A."/>
            <person name="Storesund J.E."/>
            <person name="Kallscheuer N."/>
            <person name="Luecker S."/>
            <person name="Lage O.M."/>
            <person name="Pohl T."/>
            <person name="Merkel B.J."/>
            <person name="Hornburger P."/>
            <person name="Mueller R.-W."/>
            <person name="Bruemmer F."/>
            <person name="Labrenz M."/>
            <person name="Spormann A.M."/>
            <person name="Op den Camp H."/>
            <person name="Overmann J."/>
            <person name="Amann R."/>
            <person name="Jetten M.S.M."/>
            <person name="Mascher T."/>
            <person name="Medema M.H."/>
            <person name="Devos D.P."/>
            <person name="Kaster A.-K."/>
            <person name="Ovreas L."/>
            <person name="Rohde M."/>
            <person name="Galperin M.Y."/>
            <person name="Jogler C."/>
        </authorList>
    </citation>
    <scope>NUCLEOTIDE SEQUENCE [LARGE SCALE GENOMIC DNA]</scope>
    <source>
        <strain evidence="3 4">Pla110</strain>
    </source>
</reference>
<dbReference type="Gene3D" id="3.40.50.410">
    <property type="entry name" value="von Willebrand factor, type A domain"/>
    <property type="match status" value="1"/>
</dbReference>